<feature type="compositionally biased region" description="Basic and acidic residues" evidence="1">
    <location>
        <begin position="145"/>
        <end position="179"/>
    </location>
</feature>
<gene>
    <name evidence="4" type="primary">LOC101490979</name>
</gene>
<dbReference type="OrthoDB" id="20872at2759"/>
<protein>
    <submittedName>
        <fullName evidence="4">Late embryogenesis abundant protein D-29</fullName>
    </submittedName>
</protein>
<dbReference type="RefSeq" id="XP_004509269.1">
    <property type="nucleotide sequence ID" value="XM_004509212.3"/>
</dbReference>
<feature type="signal peptide" evidence="2">
    <location>
        <begin position="1"/>
        <end position="22"/>
    </location>
</feature>
<dbReference type="GeneID" id="101490979"/>
<feature type="chain" id="PRO_5010298947" evidence="2">
    <location>
        <begin position="23"/>
        <end position="179"/>
    </location>
</feature>
<dbReference type="KEGG" id="cam:101490979"/>
<name>A0A1S2YSN3_CICAR</name>
<keyword evidence="3" id="KW-1185">Reference proteome</keyword>
<evidence type="ECO:0000313" key="4">
    <source>
        <dbReference type="RefSeq" id="XP_004509269.1"/>
    </source>
</evidence>
<accession>A0A1S2YSN3</accession>
<proteinExistence type="predicted"/>
<reference evidence="3" key="1">
    <citation type="journal article" date="2013" name="Nat. Biotechnol.">
        <title>Draft genome sequence of chickpea (Cicer arietinum) provides a resource for trait improvement.</title>
        <authorList>
            <person name="Varshney R.K."/>
            <person name="Song C."/>
            <person name="Saxena R.K."/>
            <person name="Azam S."/>
            <person name="Yu S."/>
            <person name="Sharpe A.G."/>
            <person name="Cannon S."/>
            <person name="Baek J."/>
            <person name="Rosen B.D."/>
            <person name="Tar'an B."/>
            <person name="Millan T."/>
            <person name="Zhang X."/>
            <person name="Ramsay L.D."/>
            <person name="Iwata A."/>
            <person name="Wang Y."/>
            <person name="Nelson W."/>
            <person name="Farmer A.D."/>
            <person name="Gaur P.M."/>
            <person name="Soderlund C."/>
            <person name="Penmetsa R.V."/>
            <person name="Xu C."/>
            <person name="Bharti A.K."/>
            <person name="He W."/>
            <person name="Winter P."/>
            <person name="Zhao S."/>
            <person name="Hane J.K."/>
            <person name="Carrasquilla-Garcia N."/>
            <person name="Condie J.A."/>
            <person name="Upadhyaya H.D."/>
            <person name="Luo M.C."/>
            <person name="Thudi M."/>
            <person name="Gowda C.L."/>
            <person name="Singh N.P."/>
            <person name="Lichtenzveig J."/>
            <person name="Gali K.K."/>
            <person name="Rubio J."/>
            <person name="Nadarajan N."/>
            <person name="Dolezel J."/>
            <person name="Bansal K.C."/>
            <person name="Xu X."/>
            <person name="Edwards D."/>
            <person name="Zhang G."/>
            <person name="Kahl G."/>
            <person name="Gil J."/>
            <person name="Singh K.B."/>
            <person name="Datta S.K."/>
            <person name="Jackson S.A."/>
            <person name="Wang J."/>
            <person name="Cook D.R."/>
        </authorList>
    </citation>
    <scope>NUCLEOTIDE SEQUENCE [LARGE SCALE GENOMIC DNA]</scope>
    <source>
        <strain evidence="3">cv. CDC Frontier</strain>
    </source>
</reference>
<evidence type="ECO:0000256" key="2">
    <source>
        <dbReference type="SAM" id="SignalP"/>
    </source>
</evidence>
<keyword evidence="2" id="KW-0732">Signal</keyword>
<reference evidence="4" key="2">
    <citation type="submission" date="2025-08" db="UniProtKB">
        <authorList>
            <consortium name="RefSeq"/>
        </authorList>
    </citation>
    <scope>IDENTIFICATION</scope>
    <source>
        <tissue evidence="4">Etiolated seedlings</tissue>
    </source>
</reference>
<dbReference type="AlphaFoldDB" id="A0A1S2YSN3"/>
<feature type="compositionally biased region" description="Basic and acidic residues" evidence="1">
    <location>
        <begin position="116"/>
        <end position="129"/>
    </location>
</feature>
<dbReference type="PaxDb" id="3827-XP_004509269.1"/>
<evidence type="ECO:0000313" key="3">
    <source>
        <dbReference type="Proteomes" id="UP000087171"/>
    </source>
</evidence>
<dbReference type="Gene3D" id="1.20.120.20">
    <property type="entry name" value="Apolipoprotein"/>
    <property type="match status" value="1"/>
</dbReference>
<sequence length="179" mass="19113">MKTQNVKIVLLVLCFAVCVGMGRPWGDNVVDDAKNKAGEVKHGAASAVNDATQKTDSFAKWAYHKFTERFGSKDDDKKLPQNTKIQVEETASKVKDTVKDAASGASEYVSETASGAKEKAKGAFGEAKRQTNKASDAVGDTANVAKDKATGAFDTAKHKVGDAYDSARKTVTPEKPKNK</sequence>
<feature type="region of interest" description="Disordered" evidence="1">
    <location>
        <begin position="104"/>
        <end position="179"/>
    </location>
</feature>
<evidence type="ECO:0000256" key="1">
    <source>
        <dbReference type="SAM" id="MobiDB-lite"/>
    </source>
</evidence>
<dbReference type="Proteomes" id="UP000087171">
    <property type="component" value="Chromosome Ca7"/>
</dbReference>
<organism evidence="3 4">
    <name type="scientific">Cicer arietinum</name>
    <name type="common">Chickpea</name>
    <name type="synonym">Garbanzo</name>
    <dbReference type="NCBI Taxonomy" id="3827"/>
    <lineage>
        <taxon>Eukaryota</taxon>
        <taxon>Viridiplantae</taxon>
        <taxon>Streptophyta</taxon>
        <taxon>Embryophyta</taxon>
        <taxon>Tracheophyta</taxon>
        <taxon>Spermatophyta</taxon>
        <taxon>Magnoliopsida</taxon>
        <taxon>eudicotyledons</taxon>
        <taxon>Gunneridae</taxon>
        <taxon>Pentapetalae</taxon>
        <taxon>rosids</taxon>
        <taxon>fabids</taxon>
        <taxon>Fabales</taxon>
        <taxon>Fabaceae</taxon>
        <taxon>Papilionoideae</taxon>
        <taxon>50 kb inversion clade</taxon>
        <taxon>NPAAA clade</taxon>
        <taxon>Hologalegina</taxon>
        <taxon>IRL clade</taxon>
        <taxon>Cicereae</taxon>
        <taxon>Cicer</taxon>
    </lineage>
</organism>